<dbReference type="CDD" id="cd00090">
    <property type="entry name" value="HTH_ARSR"/>
    <property type="match status" value="1"/>
</dbReference>
<keyword evidence="4" id="KW-1185">Reference proteome</keyword>
<proteinExistence type="predicted"/>
<dbReference type="PRINTS" id="PR00778">
    <property type="entry name" value="HTHARSR"/>
</dbReference>
<gene>
    <name evidence="3" type="ORF">NUM_68060</name>
</gene>
<evidence type="ECO:0000259" key="2">
    <source>
        <dbReference type="PROSITE" id="PS50987"/>
    </source>
</evidence>
<comment type="caution">
    <text evidence="3">The sequence shown here is derived from an EMBL/GenBank/DDBJ whole genome shotgun (WGS) entry which is preliminary data.</text>
</comment>
<dbReference type="PANTHER" id="PTHR38600:SF1">
    <property type="entry name" value="TRANSCRIPTIONAL REGULATORY PROTEIN"/>
    <property type="match status" value="1"/>
</dbReference>
<dbReference type="AlphaFoldDB" id="A0A8J4ENJ9"/>
<sequence length="165" mass="17829">MPDHPDATPRSAGTSEATRAAGDRADATTRRAGERGDATTRRAGERGDETDRPAGDRSDEAFRALADPTRRRMLDLLAERGTLSVGELAAEFPDLVFSGISKHLMALRAAGLVTATKQGRKQLYRIDESGFVAALAPWVARYEAYWSTALSTLRDLAESPEDPPS</sequence>
<dbReference type="PROSITE" id="PS50987">
    <property type="entry name" value="HTH_ARSR_2"/>
    <property type="match status" value="1"/>
</dbReference>
<dbReference type="Pfam" id="PF12840">
    <property type="entry name" value="HTH_20"/>
    <property type="match status" value="1"/>
</dbReference>
<evidence type="ECO:0000256" key="1">
    <source>
        <dbReference type="SAM" id="MobiDB-lite"/>
    </source>
</evidence>
<dbReference type="NCBIfam" id="NF033788">
    <property type="entry name" value="HTH_metalloreg"/>
    <property type="match status" value="1"/>
</dbReference>
<dbReference type="InterPro" id="IPR036390">
    <property type="entry name" value="WH_DNA-bd_sf"/>
</dbReference>
<dbReference type="Proteomes" id="UP000614996">
    <property type="component" value="Unassembled WGS sequence"/>
</dbReference>
<dbReference type="RefSeq" id="WP_207129132.1">
    <property type="nucleotide sequence ID" value="NZ_BOPO01000148.1"/>
</dbReference>
<name>A0A8J4ENJ9_9ACTN</name>
<evidence type="ECO:0000313" key="4">
    <source>
        <dbReference type="Proteomes" id="UP000614996"/>
    </source>
</evidence>
<dbReference type="Gene3D" id="1.10.10.10">
    <property type="entry name" value="Winged helix-like DNA-binding domain superfamily/Winged helix DNA-binding domain"/>
    <property type="match status" value="1"/>
</dbReference>
<dbReference type="PANTHER" id="PTHR38600">
    <property type="entry name" value="TRANSCRIPTIONAL REGULATORY PROTEIN"/>
    <property type="match status" value="1"/>
</dbReference>
<evidence type="ECO:0000313" key="3">
    <source>
        <dbReference type="EMBL" id="GIL31552.1"/>
    </source>
</evidence>
<dbReference type="GO" id="GO:0003700">
    <property type="term" value="F:DNA-binding transcription factor activity"/>
    <property type="evidence" value="ECO:0007669"/>
    <property type="project" value="InterPro"/>
</dbReference>
<feature type="region of interest" description="Disordered" evidence="1">
    <location>
        <begin position="1"/>
        <end position="65"/>
    </location>
</feature>
<protein>
    <recommendedName>
        <fullName evidence="2">HTH arsR-type domain-containing protein</fullName>
    </recommendedName>
</protein>
<dbReference type="SUPFAM" id="SSF46785">
    <property type="entry name" value="Winged helix' DNA-binding domain"/>
    <property type="match status" value="1"/>
</dbReference>
<accession>A0A8J4ENJ9</accession>
<feature type="compositionally biased region" description="Basic and acidic residues" evidence="1">
    <location>
        <begin position="21"/>
        <end position="65"/>
    </location>
</feature>
<dbReference type="EMBL" id="BOPO01000148">
    <property type="protein sequence ID" value="GIL31552.1"/>
    <property type="molecule type" value="Genomic_DNA"/>
</dbReference>
<dbReference type="SMART" id="SM00418">
    <property type="entry name" value="HTH_ARSR"/>
    <property type="match status" value="1"/>
</dbReference>
<dbReference type="InterPro" id="IPR036388">
    <property type="entry name" value="WH-like_DNA-bd_sf"/>
</dbReference>
<reference evidence="4" key="1">
    <citation type="journal article" date="2021" name="Int. J. Syst. Evol. Microbiol.">
        <title>Actinocatenispora comari sp. nov., an endophytic actinomycete isolated from aerial parts of Comarum salesowianum.</title>
        <authorList>
            <person name="Oyunbileg N."/>
            <person name="Iizaka Y."/>
            <person name="Hamada M."/>
            <person name="Davaapurev B.O."/>
            <person name="Fukumoto A."/>
            <person name="Tsetseg B."/>
            <person name="Kato F."/>
            <person name="Tamura T."/>
            <person name="Batkhuu J."/>
            <person name="Anzai Y."/>
        </authorList>
    </citation>
    <scope>NUCLEOTIDE SEQUENCE [LARGE SCALE GENOMIC DNA]</scope>
    <source>
        <strain evidence="4">NUM-2625</strain>
    </source>
</reference>
<dbReference type="InterPro" id="IPR011991">
    <property type="entry name" value="ArsR-like_HTH"/>
</dbReference>
<feature type="domain" description="HTH arsR-type" evidence="2">
    <location>
        <begin position="50"/>
        <end position="147"/>
    </location>
</feature>
<organism evidence="3 4">
    <name type="scientific">Actinocatenispora comari</name>
    <dbReference type="NCBI Taxonomy" id="2807577"/>
    <lineage>
        <taxon>Bacteria</taxon>
        <taxon>Bacillati</taxon>
        <taxon>Actinomycetota</taxon>
        <taxon>Actinomycetes</taxon>
        <taxon>Micromonosporales</taxon>
        <taxon>Micromonosporaceae</taxon>
        <taxon>Actinocatenispora</taxon>
    </lineage>
</organism>
<dbReference type="InterPro" id="IPR001845">
    <property type="entry name" value="HTH_ArsR_DNA-bd_dom"/>
</dbReference>